<dbReference type="Gene3D" id="1.25.40.10">
    <property type="entry name" value="Tetratricopeptide repeat domain"/>
    <property type="match status" value="1"/>
</dbReference>
<evidence type="ECO:0000313" key="3">
    <source>
        <dbReference type="Proteomes" id="UP000518605"/>
    </source>
</evidence>
<dbReference type="Pfam" id="PF15595">
    <property type="entry name" value="Imm51"/>
    <property type="match status" value="1"/>
</dbReference>
<evidence type="ECO:0000313" key="2">
    <source>
        <dbReference type="EMBL" id="MBB3154793.1"/>
    </source>
</evidence>
<proteinExistence type="predicted"/>
<dbReference type="InterPro" id="IPR019734">
    <property type="entry name" value="TPR_rpt"/>
</dbReference>
<dbReference type="Proteomes" id="UP000518605">
    <property type="component" value="Unassembled WGS sequence"/>
</dbReference>
<keyword evidence="1" id="KW-0802">TPR repeat</keyword>
<dbReference type="AlphaFoldDB" id="A0A7W5GCV2"/>
<protein>
    <submittedName>
        <fullName evidence="2">Tetratricopeptide (TPR) repeat protein</fullName>
    </submittedName>
</protein>
<feature type="repeat" description="TPR" evidence="1">
    <location>
        <begin position="80"/>
        <end position="113"/>
    </location>
</feature>
<name>A0A7W5GCV2_9BACL</name>
<dbReference type="InterPro" id="IPR028956">
    <property type="entry name" value="Imm51"/>
</dbReference>
<keyword evidence="3" id="KW-1185">Reference proteome</keyword>
<organism evidence="2 3">
    <name type="scientific">Paenibacillus endophyticus</name>
    <dbReference type="NCBI Taxonomy" id="1294268"/>
    <lineage>
        <taxon>Bacteria</taxon>
        <taxon>Bacillati</taxon>
        <taxon>Bacillota</taxon>
        <taxon>Bacilli</taxon>
        <taxon>Bacillales</taxon>
        <taxon>Paenibacillaceae</taxon>
        <taxon>Paenibacillus</taxon>
    </lineage>
</organism>
<comment type="caution">
    <text evidence="2">The sequence shown here is derived from an EMBL/GenBank/DDBJ whole genome shotgun (WGS) entry which is preliminary data.</text>
</comment>
<dbReference type="RefSeq" id="WP_183568866.1">
    <property type="nucleotide sequence ID" value="NZ_CBCSLB010000018.1"/>
</dbReference>
<dbReference type="PROSITE" id="PS50005">
    <property type="entry name" value="TPR"/>
    <property type="match status" value="1"/>
</dbReference>
<evidence type="ECO:0000256" key="1">
    <source>
        <dbReference type="PROSITE-ProRule" id="PRU00339"/>
    </source>
</evidence>
<dbReference type="SUPFAM" id="SSF48452">
    <property type="entry name" value="TPR-like"/>
    <property type="match status" value="1"/>
</dbReference>
<dbReference type="InterPro" id="IPR011990">
    <property type="entry name" value="TPR-like_helical_dom_sf"/>
</dbReference>
<sequence length="258" mass="29221">MENNDRNEGNELEKELKKQLDLWHKKDKHQNIINTISDIPEAERDYSLVSYLGRAWNNLDNYEEAIACFLSVEDQGASDPLWHYRLGYAYYYGGKPEAAEAAFEQSLKLNPEDQDSQMFLRLSRNAAGKQPEHLLSANLAAEAGFPEEDKLAPFQLVSHNNGSISLILNVGNYKREVFGARAEEGFEGNGYDWASLAAVFLQEQKPELADVIRFDPEADMFAAYTDNKEAMFSFALAFKEACENDALIIDLFSRAELD</sequence>
<dbReference type="EMBL" id="JACHXW010000018">
    <property type="protein sequence ID" value="MBB3154793.1"/>
    <property type="molecule type" value="Genomic_DNA"/>
</dbReference>
<gene>
    <name evidence="2" type="ORF">FHS16_004875</name>
</gene>
<reference evidence="2 3" key="1">
    <citation type="submission" date="2020-08" db="EMBL/GenBank/DDBJ databases">
        <title>Genomic Encyclopedia of Type Strains, Phase III (KMG-III): the genomes of soil and plant-associated and newly described type strains.</title>
        <authorList>
            <person name="Whitman W."/>
        </authorList>
    </citation>
    <scope>NUCLEOTIDE SEQUENCE [LARGE SCALE GENOMIC DNA]</scope>
    <source>
        <strain evidence="2 3">CECT 8234</strain>
    </source>
</reference>
<accession>A0A7W5GCV2</accession>
<dbReference type="Pfam" id="PF00515">
    <property type="entry name" value="TPR_1"/>
    <property type="match status" value="1"/>
</dbReference>
<dbReference type="SMART" id="SM00028">
    <property type="entry name" value="TPR"/>
    <property type="match status" value="2"/>
</dbReference>